<sequence length="712" mass="74863">MTVVTVGVHIVDILARPVSHIPEGQDTVLVDEIRLTAAGAAAGTAVDLVKLGNDVVTMGAVGDDELGDFLLAVLARRGVDASRLVRRAGERTAASILPIRPDGGRPSFHVPGANLGVTYADLDADVLRTARAVHLGGVDVTFGLGDPAFFELLDALRASGTIVTMDLLSEMPDLLGMARAFLPHVDYVLPNETQAVLMTGAADPAEAARALLAEGPRGVLVTLGESGSLVVTADVTEQVPALKTEVADTTGCGDAYCAGFLTGLLHGQDVMTAARWGTAAAARVATGLGSDVGLTDLDSTLALLQGPPMIDADLRSRAAKVVPGGMYGHLNAALFAPGYPQFFARGEGCRQWDVDGREYIDFMCSWGPVVLGHRHPRVEEAAARQAALGDCLNGPGAIMVELAELLVDTVPSADWAMFSKNGTDATTQALMVARAATGRTKVLMAHGAYHGADPWCTPSLSGTTPNERADLVEFTYNSLESLEAAAATVEGDVAAIIVTPFKHDSFEDQELVEPAFARGARALADRLGAALVIDDVRAGFRIDLRGSWEPYGVRPDLTAWSKAMANGYPIAAVTGTDALRGAAQTLYSTGSFWFSAVAMAAAKATIETLRDTDGIAAMNNAGAQLREGLYEQAKAHGFAVNQTGPVTIPWLSFAGDADLSVAMYWSDACLRHGVYVHPWHNWFMSAAHTEADVARALEGTDQAFAETRARFA</sequence>
<dbReference type="InterPro" id="IPR015424">
    <property type="entry name" value="PyrdxlP-dep_Trfase"/>
</dbReference>
<evidence type="ECO:0000256" key="1">
    <source>
        <dbReference type="ARBA" id="ARBA00001933"/>
    </source>
</evidence>
<dbReference type="STRING" id="683260.SAMN05421874_102367"/>
<name>A0A1G8V4D8_9ACTN</name>
<dbReference type="InterPro" id="IPR005814">
    <property type="entry name" value="Aminotrans_3"/>
</dbReference>
<dbReference type="GO" id="GO:0008483">
    <property type="term" value="F:transaminase activity"/>
    <property type="evidence" value="ECO:0007669"/>
    <property type="project" value="UniProtKB-KW"/>
</dbReference>
<dbReference type="AlphaFoldDB" id="A0A1G8V4D8"/>
<feature type="domain" description="Carbohydrate kinase PfkB" evidence="3">
    <location>
        <begin position="4"/>
        <end position="290"/>
    </location>
</feature>
<dbReference type="Gene3D" id="3.40.1190.20">
    <property type="match status" value="1"/>
</dbReference>
<proteinExistence type="predicted"/>
<dbReference type="SUPFAM" id="SSF53613">
    <property type="entry name" value="Ribokinase-like"/>
    <property type="match status" value="1"/>
</dbReference>
<dbReference type="Pfam" id="PF00202">
    <property type="entry name" value="Aminotran_3"/>
    <property type="match status" value="1"/>
</dbReference>
<dbReference type="GO" id="GO:0030170">
    <property type="term" value="F:pyridoxal phosphate binding"/>
    <property type="evidence" value="ECO:0007669"/>
    <property type="project" value="InterPro"/>
</dbReference>
<dbReference type="Proteomes" id="UP000198683">
    <property type="component" value="Unassembled WGS sequence"/>
</dbReference>
<dbReference type="InterPro" id="IPR015422">
    <property type="entry name" value="PyrdxlP-dep_Trfase_small"/>
</dbReference>
<keyword evidence="2" id="KW-0663">Pyridoxal phosphate</keyword>
<evidence type="ECO:0000259" key="3">
    <source>
        <dbReference type="Pfam" id="PF00294"/>
    </source>
</evidence>
<evidence type="ECO:0000313" key="4">
    <source>
        <dbReference type="EMBL" id="SDJ60030.1"/>
    </source>
</evidence>
<accession>A0A1G8V4D8</accession>
<dbReference type="Gene3D" id="3.40.640.10">
    <property type="entry name" value="Type I PLP-dependent aspartate aminotransferase-like (Major domain)"/>
    <property type="match status" value="1"/>
</dbReference>
<dbReference type="PANTHER" id="PTHR43713">
    <property type="entry name" value="GLUTAMATE-1-SEMIALDEHYDE 2,1-AMINOMUTASE"/>
    <property type="match status" value="1"/>
</dbReference>
<keyword evidence="5" id="KW-1185">Reference proteome</keyword>
<dbReference type="InterPro" id="IPR049704">
    <property type="entry name" value="Aminotrans_3_PPA_site"/>
</dbReference>
<evidence type="ECO:0000256" key="2">
    <source>
        <dbReference type="ARBA" id="ARBA00022898"/>
    </source>
</evidence>
<dbReference type="PROSITE" id="PS00600">
    <property type="entry name" value="AA_TRANSFER_CLASS_3"/>
    <property type="match status" value="1"/>
</dbReference>
<comment type="cofactor">
    <cofactor evidence="1">
        <name>pyridoxal 5'-phosphate</name>
        <dbReference type="ChEBI" id="CHEBI:597326"/>
    </cofactor>
</comment>
<evidence type="ECO:0000313" key="5">
    <source>
        <dbReference type="Proteomes" id="UP000198683"/>
    </source>
</evidence>
<dbReference type="InterPro" id="IPR015421">
    <property type="entry name" value="PyrdxlP-dep_Trfase_major"/>
</dbReference>
<keyword evidence="4" id="KW-0808">Transferase</keyword>
<protein>
    <submittedName>
        <fullName evidence="4">Glutamate-1-semialdehyde aminotransferase</fullName>
    </submittedName>
</protein>
<organism evidence="4 5">
    <name type="scientific">Nonomuraea maritima</name>
    <dbReference type="NCBI Taxonomy" id="683260"/>
    <lineage>
        <taxon>Bacteria</taxon>
        <taxon>Bacillati</taxon>
        <taxon>Actinomycetota</taxon>
        <taxon>Actinomycetes</taxon>
        <taxon>Streptosporangiales</taxon>
        <taxon>Streptosporangiaceae</taxon>
        <taxon>Nonomuraea</taxon>
    </lineage>
</organism>
<dbReference type="Gene3D" id="3.90.1150.10">
    <property type="entry name" value="Aspartate Aminotransferase, domain 1"/>
    <property type="match status" value="1"/>
</dbReference>
<dbReference type="InterPro" id="IPR029056">
    <property type="entry name" value="Ribokinase-like"/>
</dbReference>
<gene>
    <name evidence="4" type="ORF">SAMN05421874_102367</name>
</gene>
<dbReference type="RefSeq" id="WP_245740037.1">
    <property type="nucleotide sequence ID" value="NZ_FNFB01000002.1"/>
</dbReference>
<keyword evidence="4" id="KW-0032">Aminotransferase</keyword>
<dbReference type="EMBL" id="FNFB01000002">
    <property type="protein sequence ID" value="SDJ60030.1"/>
    <property type="molecule type" value="Genomic_DNA"/>
</dbReference>
<dbReference type="PANTHER" id="PTHR43713:SF3">
    <property type="entry name" value="GLUTAMATE-1-SEMIALDEHYDE 2,1-AMINOMUTASE 1, CHLOROPLASTIC-RELATED"/>
    <property type="match status" value="1"/>
</dbReference>
<dbReference type="InterPro" id="IPR011611">
    <property type="entry name" value="PfkB_dom"/>
</dbReference>
<reference evidence="4 5" key="1">
    <citation type="submission" date="2016-10" db="EMBL/GenBank/DDBJ databases">
        <authorList>
            <person name="de Groot N.N."/>
        </authorList>
    </citation>
    <scope>NUCLEOTIDE SEQUENCE [LARGE SCALE GENOMIC DNA]</scope>
    <source>
        <strain evidence="4 5">CGMCC 4.5681</strain>
    </source>
</reference>
<dbReference type="SUPFAM" id="SSF53383">
    <property type="entry name" value="PLP-dependent transferases"/>
    <property type="match status" value="1"/>
</dbReference>
<dbReference type="Pfam" id="PF00294">
    <property type="entry name" value="PfkB"/>
    <property type="match status" value="1"/>
</dbReference>